<reference evidence="4 5" key="1">
    <citation type="journal article" date="2019" name="Int. J. Syst. Evol. Microbiol.">
        <title>The Global Catalogue of Microorganisms (GCM) 10K type strain sequencing project: providing services to taxonomists for standard genome sequencing and annotation.</title>
        <authorList>
            <consortium name="The Broad Institute Genomics Platform"/>
            <consortium name="The Broad Institute Genome Sequencing Center for Infectious Disease"/>
            <person name="Wu L."/>
            <person name="Ma J."/>
        </authorList>
    </citation>
    <scope>NUCLEOTIDE SEQUENCE [LARGE SCALE GENOMIC DNA]</scope>
    <source>
        <strain evidence="4 5">CGMCC 1.12563</strain>
    </source>
</reference>
<dbReference type="InterPro" id="IPR025110">
    <property type="entry name" value="AMP-bd_C"/>
</dbReference>
<dbReference type="PANTHER" id="PTHR43767">
    <property type="entry name" value="LONG-CHAIN-FATTY-ACID--COA LIGASE"/>
    <property type="match status" value="1"/>
</dbReference>
<comment type="caution">
    <text evidence="4">The sequence shown here is derived from an EMBL/GenBank/DDBJ whole genome shotgun (WGS) entry which is preliminary data.</text>
</comment>
<proteinExistence type="predicted"/>
<accession>A0ABD6AWU6</accession>
<dbReference type="SUPFAM" id="SSF56801">
    <property type="entry name" value="Acetyl-CoA synthetase-like"/>
    <property type="match status" value="1"/>
</dbReference>
<dbReference type="Pfam" id="PF00501">
    <property type="entry name" value="AMP-binding"/>
    <property type="match status" value="1"/>
</dbReference>
<dbReference type="PROSITE" id="PS00455">
    <property type="entry name" value="AMP_BINDING"/>
    <property type="match status" value="1"/>
</dbReference>
<evidence type="ECO:0000259" key="3">
    <source>
        <dbReference type="Pfam" id="PF13193"/>
    </source>
</evidence>
<feature type="domain" description="AMP-dependent synthetase/ligase" evidence="2">
    <location>
        <begin position="35"/>
        <end position="432"/>
    </location>
</feature>
<dbReference type="InterPro" id="IPR000873">
    <property type="entry name" value="AMP-dep_synth/lig_dom"/>
</dbReference>
<dbReference type="PANTHER" id="PTHR43767:SF10">
    <property type="entry name" value="SURFACTIN SYNTHASE SUBUNIT 1"/>
    <property type="match status" value="1"/>
</dbReference>
<feature type="domain" description="AMP-binding enzyme C-terminal" evidence="3">
    <location>
        <begin position="479"/>
        <end position="556"/>
    </location>
</feature>
<protein>
    <submittedName>
        <fullName evidence="4">AMP-binding protein</fullName>
    </submittedName>
</protein>
<dbReference type="InterPro" id="IPR050237">
    <property type="entry name" value="ATP-dep_AMP-bd_enzyme"/>
</dbReference>
<dbReference type="Pfam" id="PF13193">
    <property type="entry name" value="AMP-binding_C"/>
    <property type="match status" value="1"/>
</dbReference>
<dbReference type="InterPro" id="IPR020845">
    <property type="entry name" value="AMP-binding_CS"/>
</dbReference>
<sequence length="569" mass="61765">MSDIERPWLTEYERYGVPESLEPYPDAPVHQFLYDAAERFPDQGVVQRGRKLSYPELVEEVERFATALAARGVGPGDRVATVLPTSVQFVVTTNAVSRVGATHIPNDFLDATDDLVYRLETGDPDVLVGHDEHRDLLETLRAELDLDTLVLTSLDDYSAANDGRPPDHDEGSDATTHGGEDGVEWFTDLVAAHDADPPDVSFSPADDVHTLLFTGGTTGRPKGCRLTHRNLVANALQATAAQSRLTDLMRGQAAAVMALPMYHAYGYSVTNSLVELGLDLVLVPDARATDHLAAGIREHEPMVVLGVPTQFMELVDEELNQNVVGISGSAPLASETRSRFGERGGGLSQGYGLSELSPITHFNVAGLQEALSGRAADDEGFDHPTIGVPVPDTEVKLVDVDTGEEIPLSVAVDEERTGELWLNGPQRMAGYLDADDPFDEDGFVATGDVAKVDSRGRFYVVDRVKDMVNVSGLKVYTEEVDDVLQEMPAVRRAATIGVPDPDRPGSERVVVYVEPERDEDLDPGAVETYLDGEIPHHAMPTAVEVVETVPLTDIGKTDKEALRARWADE</sequence>
<evidence type="ECO:0000313" key="5">
    <source>
        <dbReference type="Proteomes" id="UP001597187"/>
    </source>
</evidence>
<dbReference type="AlphaFoldDB" id="A0ABD6AWU6"/>
<evidence type="ECO:0000256" key="1">
    <source>
        <dbReference type="SAM" id="MobiDB-lite"/>
    </source>
</evidence>
<dbReference type="RefSeq" id="WP_250873992.1">
    <property type="nucleotide sequence ID" value="NZ_JALXFV010000005.1"/>
</dbReference>
<keyword evidence="5" id="KW-1185">Reference proteome</keyword>
<dbReference type="InterPro" id="IPR045851">
    <property type="entry name" value="AMP-bd_C_sf"/>
</dbReference>
<dbReference type="Proteomes" id="UP001597187">
    <property type="component" value="Unassembled WGS sequence"/>
</dbReference>
<feature type="region of interest" description="Disordered" evidence="1">
    <location>
        <begin position="157"/>
        <end position="179"/>
    </location>
</feature>
<name>A0ABD6AWU6_9EURY</name>
<evidence type="ECO:0000259" key="2">
    <source>
        <dbReference type="Pfam" id="PF00501"/>
    </source>
</evidence>
<dbReference type="EMBL" id="JBHUDC010000005">
    <property type="protein sequence ID" value="MFD1514037.1"/>
    <property type="molecule type" value="Genomic_DNA"/>
</dbReference>
<evidence type="ECO:0000313" key="4">
    <source>
        <dbReference type="EMBL" id="MFD1514037.1"/>
    </source>
</evidence>
<dbReference type="Gene3D" id="3.40.50.12780">
    <property type="entry name" value="N-terminal domain of ligase-like"/>
    <property type="match status" value="1"/>
</dbReference>
<dbReference type="GO" id="GO:0016877">
    <property type="term" value="F:ligase activity, forming carbon-sulfur bonds"/>
    <property type="evidence" value="ECO:0007669"/>
    <property type="project" value="UniProtKB-ARBA"/>
</dbReference>
<dbReference type="InterPro" id="IPR042099">
    <property type="entry name" value="ANL_N_sf"/>
</dbReference>
<dbReference type="Gene3D" id="3.30.300.30">
    <property type="match status" value="1"/>
</dbReference>
<organism evidence="4 5">
    <name type="scientific">Halomarina rubra</name>
    <dbReference type="NCBI Taxonomy" id="2071873"/>
    <lineage>
        <taxon>Archaea</taxon>
        <taxon>Methanobacteriati</taxon>
        <taxon>Methanobacteriota</taxon>
        <taxon>Stenosarchaea group</taxon>
        <taxon>Halobacteria</taxon>
        <taxon>Halobacteriales</taxon>
        <taxon>Natronomonadaceae</taxon>
        <taxon>Halomarina</taxon>
    </lineage>
</organism>
<gene>
    <name evidence="4" type="ORF">ACFSBT_12175</name>
</gene>